<dbReference type="CDD" id="cd00060">
    <property type="entry name" value="FHA"/>
    <property type="match status" value="1"/>
</dbReference>
<evidence type="ECO:0000256" key="2">
    <source>
        <dbReference type="ARBA" id="ARBA00022670"/>
    </source>
</evidence>
<organism evidence="6 7">
    <name type="scientific">Perkinsus olseni</name>
    <name type="common">Perkinsus atlanticus</name>
    <dbReference type="NCBI Taxonomy" id="32597"/>
    <lineage>
        <taxon>Eukaryota</taxon>
        <taxon>Sar</taxon>
        <taxon>Alveolata</taxon>
        <taxon>Perkinsozoa</taxon>
        <taxon>Perkinsea</taxon>
        <taxon>Perkinsida</taxon>
        <taxon>Perkinsidae</taxon>
        <taxon>Perkinsus</taxon>
    </lineage>
</organism>
<dbReference type="Gene3D" id="3.90.1720.30">
    <property type="entry name" value="PPPDE domains"/>
    <property type="match status" value="1"/>
</dbReference>
<evidence type="ECO:0000259" key="4">
    <source>
        <dbReference type="PROSITE" id="PS50006"/>
    </source>
</evidence>
<proteinExistence type="inferred from homology"/>
<dbReference type="Proteomes" id="UP000574390">
    <property type="component" value="Unassembled WGS sequence"/>
</dbReference>
<evidence type="ECO:0000259" key="5">
    <source>
        <dbReference type="PROSITE" id="PS51858"/>
    </source>
</evidence>
<dbReference type="InterPro" id="IPR000253">
    <property type="entry name" value="FHA_dom"/>
</dbReference>
<evidence type="ECO:0000313" key="6">
    <source>
        <dbReference type="EMBL" id="KAF4739599.1"/>
    </source>
</evidence>
<dbReference type="AlphaFoldDB" id="A0A7J6T2V7"/>
<dbReference type="SUPFAM" id="SSF49879">
    <property type="entry name" value="SMAD/FHA domain"/>
    <property type="match status" value="1"/>
</dbReference>
<gene>
    <name evidence="6" type="ORF">FOZ62_024509</name>
</gene>
<reference evidence="6 7" key="1">
    <citation type="submission" date="2020-04" db="EMBL/GenBank/DDBJ databases">
        <title>Perkinsus olseni comparative genomics.</title>
        <authorList>
            <person name="Bogema D.R."/>
        </authorList>
    </citation>
    <scope>NUCLEOTIDE SEQUENCE [LARGE SCALE GENOMIC DNA]</scope>
    <source>
        <strain evidence="6">ATCC PRA-205</strain>
    </source>
</reference>
<dbReference type="Pfam" id="PF05903">
    <property type="entry name" value="Peptidase_C97"/>
    <property type="match status" value="1"/>
</dbReference>
<dbReference type="GO" id="GO:0101005">
    <property type="term" value="F:deubiquitinase activity"/>
    <property type="evidence" value="ECO:0007669"/>
    <property type="project" value="TreeGrafter"/>
</dbReference>
<evidence type="ECO:0000256" key="1">
    <source>
        <dbReference type="ARBA" id="ARBA00008140"/>
    </source>
</evidence>
<dbReference type="GO" id="GO:0016579">
    <property type="term" value="P:protein deubiquitination"/>
    <property type="evidence" value="ECO:0007669"/>
    <property type="project" value="TreeGrafter"/>
</dbReference>
<dbReference type="PROSITE" id="PS50006">
    <property type="entry name" value="FHA_DOMAIN"/>
    <property type="match status" value="1"/>
</dbReference>
<dbReference type="PANTHER" id="PTHR12378">
    <property type="entry name" value="DESUMOYLATING ISOPEPTIDASE"/>
    <property type="match status" value="1"/>
</dbReference>
<name>A0A7J6T2V7_PEROL</name>
<evidence type="ECO:0008006" key="8">
    <source>
        <dbReference type="Google" id="ProtNLM"/>
    </source>
</evidence>
<dbReference type="GO" id="GO:0006508">
    <property type="term" value="P:proteolysis"/>
    <property type="evidence" value="ECO:0007669"/>
    <property type="project" value="UniProtKB-KW"/>
</dbReference>
<dbReference type="PROSITE" id="PS51858">
    <property type="entry name" value="PPPDE"/>
    <property type="match status" value="1"/>
</dbReference>
<keyword evidence="2" id="KW-0645">Protease</keyword>
<comment type="similarity">
    <text evidence="1">Belongs to the DeSI family.</text>
</comment>
<protein>
    <recommendedName>
        <fullName evidence="8">FHA domain-containing protein</fullName>
    </recommendedName>
</protein>
<comment type="caution">
    <text evidence="6">The sequence shown here is derived from an EMBL/GenBank/DDBJ whole genome shotgun (WGS) entry which is preliminary data.</text>
</comment>
<feature type="domain" description="PPPDE" evidence="5">
    <location>
        <begin position="95"/>
        <end position="232"/>
    </location>
</feature>
<dbReference type="Pfam" id="PF00498">
    <property type="entry name" value="FHA"/>
    <property type="match status" value="1"/>
</dbReference>
<dbReference type="EMBL" id="JABANM010010285">
    <property type="protein sequence ID" value="KAF4739599.1"/>
    <property type="molecule type" value="Genomic_DNA"/>
</dbReference>
<evidence type="ECO:0000256" key="3">
    <source>
        <dbReference type="ARBA" id="ARBA00022801"/>
    </source>
</evidence>
<dbReference type="InterPro" id="IPR042266">
    <property type="entry name" value="PPPDE_sf"/>
</dbReference>
<dbReference type="PANTHER" id="PTHR12378:SF80">
    <property type="entry name" value="IP06716P-RELATED"/>
    <property type="match status" value="1"/>
</dbReference>
<keyword evidence="3" id="KW-0378">Hydrolase</keyword>
<dbReference type="Gene3D" id="2.60.200.20">
    <property type="match status" value="1"/>
</dbReference>
<dbReference type="SMART" id="SM01179">
    <property type="entry name" value="DUF862"/>
    <property type="match status" value="1"/>
</dbReference>
<accession>A0A7J6T2V7</accession>
<dbReference type="InterPro" id="IPR008580">
    <property type="entry name" value="PPPDE_dom"/>
</dbReference>
<sequence length="408" mass="44929">MERRWGQLFQEKNISSAQNNNLLEGVRGRREDIFLRDASEFDSPVVSPIISYMSVRCRSLRSLPASSSASISGRSTQGSIKDLLPPSVSQNLDSNAVFLNVYDLDEGVVRLNTFMSRIGIGGAFHVGVSVFGKEYYYSGIGPPSAADDPDLDPSGVYWHEPTHHDVHVYRESAYLGSTALTERHVYELVRRLGKFWTVGRYDLLRRNCCQFAEAFADGLGVGPIPKEFYVLSRRLSVAADSFGGAIGAVVDAVGWVSQPTPDRRTLADQQFADSSNSSVEDPVLIVKVIVPHSAKAPNGIEPIVLSQGESTFGRTNAKQLRNFHVIDHPSISRAHARILLSGETVTVTDLGSVNGTRVVCPWPGQRGPQLLSPWRPRKLNLHLDEFVVMGAVSSHLRLSYQKPTTLTR</sequence>
<feature type="domain" description="FHA" evidence="4">
    <location>
        <begin position="310"/>
        <end position="358"/>
    </location>
</feature>
<evidence type="ECO:0000313" key="7">
    <source>
        <dbReference type="Proteomes" id="UP000574390"/>
    </source>
</evidence>
<dbReference type="InterPro" id="IPR008984">
    <property type="entry name" value="SMAD_FHA_dom_sf"/>
</dbReference>